<keyword evidence="2" id="KW-0732">Signal</keyword>
<dbReference type="RefSeq" id="WP_210118853.1">
    <property type="nucleotide sequence ID" value="NZ_CP054142.1"/>
</dbReference>
<feature type="region of interest" description="Disordered" evidence="1">
    <location>
        <begin position="114"/>
        <end position="134"/>
    </location>
</feature>
<proteinExistence type="predicted"/>
<dbReference type="KEGG" id="tpav:HRQ91_06745"/>
<feature type="compositionally biased region" description="Basic and acidic residues" evidence="1">
    <location>
        <begin position="123"/>
        <end position="134"/>
    </location>
</feature>
<evidence type="ECO:0000313" key="3">
    <source>
        <dbReference type="EMBL" id="QTQ14173.1"/>
    </source>
</evidence>
<feature type="chain" id="PRO_5037077250" evidence="2">
    <location>
        <begin position="22"/>
        <end position="134"/>
    </location>
</feature>
<sequence>MKKNIIFALFVLLFAAFYASAVEWQESSLSYTNTPVYRILDASDVYVVSYAKDGLSVGTVTIPKRWIKRDGKNPAKLSFRGLPAGMKSYMTVITKDKAFYKVMITAPTDHRQLPWGQVTDSSKFPDDGKDTLEM</sequence>
<dbReference type="Proteomes" id="UP000671908">
    <property type="component" value="Chromosome"/>
</dbReference>
<evidence type="ECO:0000256" key="1">
    <source>
        <dbReference type="SAM" id="MobiDB-lite"/>
    </source>
</evidence>
<organism evidence="3 4">
    <name type="scientific">Treponema parvum</name>
    <dbReference type="NCBI Taxonomy" id="138851"/>
    <lineage>
        <taxon>Bacteria</taxon>
        <taxon>Pseudomonadati</taxon>
        <taxon>Spirochaetota</taxon>
        <taxon>Spirochaetia</taxon>
        <taxon>Spirochaetales</taxon>
        <taxon>Treponemataceae</taxon>
        <taxon>Treponema</taxon>
    </lineage>
</organism>
<name>A0A975IER5_9SPIR</name>
<feature type="signal peptide" evidence="2">
    <location>
        <begin position="1"/>
        <end position="21"/>
    </location>
</feature>
<evidence type="ECO:0000313" key="4">
    <source>
        <dbReference type="Proteomes" id="UP000671908"/>
    </source>
</evidence>
<reference evidence="3 4" key="1">
    <citation type="journal article" date="2021" name="Microbiol. Resour. Announc.">
        <title>Complete Genome Sequences of Three Human Oral Treponema parvum Isolates.</title>
        <authorList>
            <person name="Zeng H."/>
            <person name="Watt R.M."/>
        </authorList>
    </citation>
    <scope>NUCLEOTIDE SEQUENCE [LARGE SCALE GENOMIC DNA]</scope>
    <source>
        <strain evidence="3 4">ATCC 700770</strain>
    </source>
</reference>
<dbReference type="EMBL" id="CP054142">
    <property type="protein sequence ID" value="QTQ14173.1"/>
    <property type="molecule type" value="Genomic_DNA"/>
</dbReference>
<gene>
    <name evidence="3" type="ORF">HRQ91_06745</name>
</gene>
<protein>
    <submittedName>
        <fullName evidence="3">Uncharacterized protein</fullName>
    </submittedName>
</protein>
<dbReference type="AlphaFoldDB" id="A0A975IER5"/>
<keyword evidence="4" id="KW-1185">Reference proteome</keyword>
<accession>A0A975IER5</accession>
<evidence type="ECO:0000256" key="2">
    <source>
        <dbReference type="SAM" id="SignalP"/>
    </source>
</evidence>